<feature type="compositionally biased region" description="Basic and acidic residues" evidence="1">
    <location>
        <begin position="74"/>
        <end position="123"/>
    </location>
</feature>
<accession>F4W5P7</accession>
<organism evidence="3">
    <name type="scientific">Acromyrmex echinatior</name>
    <name type="common">Panamanian leafcutter ant</name>
    <name type="synonym">Acromyrmex octospinosus echinatior</name>
    <dbReference type="NCBI Taxonomy" id="103372"/>
    <lineage>
        <taxon>Eukaryota</taxon>
        <taxon>Metazoa</taxon>
        <taxon>Ecdysozoa</taxon>
        <taxon>Arthropoda</taxon>
        <taxon>Hexapoda</taxon>
        <taxon>Insecta</taxon>
        <taxon>Pterygota</taxon>
        <taxon>Neoptera</taxon>
        <taxon>Endopterygota</taxon>
        <taxon>Hymenoptera</taxon>
        <taxon>Apocrita</taxon>
        <taxon>Aculeata</taxon>
        <taxon>Formicoidea</taxon>
        <taxon>Formicidae</taxon>
        <taxon>Myrmicinae</taxon>
        <taxon>Acromyrmex</taxon>
    </lineage>
</organism>
<dbReference type="AlphaFoldDB" id="F4W5P7"/>
<name>F4W5P7_ACREC</name>
<feature type="compositionally biased region" description="Gly residues" evidence="1">
    <location>
        <begin position="63"/>
        <end position="73"/>
    </location>
</feature>
<dbReference type="EMBL" id="GL887663">
    <property type="protein sequence ID" value="EGI70477.1"/>
    <property type="molecule type" value="Genomic_DNA"/>
</dbReference>
<dbReference type="InParanoid" id="F4W5P7"/>
<feature type="region of interest" description="Disordered" evidence="1">
    <location>
        <begin position="53"/>
        <end position="130"/>
    </location>
</feature>
<keyword evidence="3" id="KW-1185">Reference proteome</keyword>
<protein>
    <submittedName>
        <fullName evidence="2">Uncharacterized protein</fullName>
    </submittedName>
</protein>
<evidence type="ECO:0000313" key="2">
    <source>
        <dbReference type="EMBL" id="EGI70477.1"/>
    </source>
</evidence>
<sequence length="130" mass="14768">MEGQTKKEPAVVSFVRDKERTISERDEDCWKERDGDSWKERAKLVLRDKDDYCDKDERTGKGWANGDGSGGNARDGEGEKRGERTAERKIEKERERESGGRVVVEERGSVVERPSRCGHELRRSGNVGSV</sequence>
<proteinExistence type="predicted"/>
<evidence type="ECO:0000256" key="1">
    <source>
        <dbReference type="SAM" id="MobiDB-lite"/>
    </source>
</evidence>
<evidence type="ECO:0000313" key="3">
    <source>
        <dbReference type="Proteomes" id="UP000007755"/>
    </source>
</evidence>
<reference evidence="2" key="1">
    <citation type="submission" date="2011-02" db="EMBL/GenBank/DDBJ databases">
        <title>The genome of the leaf-cutting ant Acromyrmex echinatior suggests key adaptations to social evolution and fungus farming.</title>
        <authorList>
            <person name="Nygaard S."/>
            <person name="Zhang G."/>
        </authorList>
    </citation>
    <scope>NUCLEOTIDE SEQUENCE</scope>
</reference>
<gene>
    <name evidence="2" type="ORF">G5I_00745</name>
</gene>
<dbReference type="Proteomes" id="UP000007755">
    <property type="component" value="Unassembled WGS sequence"/>
</dbReference>